<dbReference type="Proteomes" id="UP000326302">
    <property type="component" value="Unassembled WGS sequence"/>
</dbReference>
<name>A0A5N5UHP2_9EURY</name>
<evidence type="ECO:0000313" key="3">
    <source>
        <dbReference type="Proteomes" id="UP000326302"/>
    </source>
</evidence>
<dbReference type="Proteomes" id="UP000326865">
    <property type="component" value="Unassembled WGS sequence"/>
</dbReference>
<dbReference type="AlphaFoldDB" id="A0A5N5UHP2"/>
<evidence type="ECO:0008006" key="5">
    <source>
        <dbReference type="Google" id="ProtNLM"/>
    </source>
</evidence>
<comment type="caution">
    <text evidence="2">The sequence shown here is derived from an EMBL/GenBank/DDBJ whole genome shotgun (WGS) entry which is preliminary data.</text>
</comment>
<dbReference type="Pfam" id="PF24446">
    <property type="entry name" value="DUF7565"/>
    <property type="match status" value="1"/>
</dbReference>
<accession>A0A5N5UHP2</accession>
<dbReference type="OrthoDB" id="311125at2157"/>
<dbReference type="EMBL" id="QKKZ01000002">
    <property type="protein sequence ID" value="KAB7514728.1"/>
    <property type="molecule type" value="Genomic_DNA"/>
</dbReference>
<evidence type="ECO:0000313" key="2">
    <source>
        <dbReference type="EMBL" id="KAB7518041.1"/>
    </source>
</evidence>
<sequence length="103" mass="11779">MWSCAIAGCDTETERVEDLIVHQARDHERVQCPVCATVLPDGYFAIKHTFEEHTRTDFMRAYDAEPKDIRQRESVIEAVESRADMDEVLSRLDTDSPPAESHT</sequence>
<keyword evidence="4" id="KW-1185">Reference proteome</keyword>
<protein>
    <recommendedName>
        <fullName evidence="5">C2H2-type domain-containing protein</fullName>
    </recommendedName>
</protein>
<accession>A0A5N5U8A4</accession>
<evidence type="ECO:0000313" key="1">
    <source>
        <dbReference type="EMBL" id="KAB7514728.1"/>
    </source>
</evidence>
<evidence type="ECO:0000313" key="4">
    <source>
        <dbReference type="Proteomes" id="UP000326865"/>
    </source>
</evidence>
<proteinExistence type="predicted"/>
<dbReference type="InterPro" id="IPR055987">
    <property type="entry name" value="DUF7565"/>
</dbReference>
<organism evidence="2 3">
    <name type="scientific">Halosegnis rubeus</name>
    <dbReference type="NCBI Taxonomy" id="2212850"/>
    <lineage>
        <taxon>Archaea</taxon>
        <taxon>Methanobacteriati</taxon>
        <taxon>Methanobacteriota</taxon>
        <taxon>Stenosarchaea group</taxon>
        <taxon>Halobacteria</taxon>
        <taxon>Halobacteriales</taxon>
        <taxon>Natronomonadaceae</taxon>
        <taxon>Halosegnis</taxon>
    </lineage>
</organism>
<dbReference type="RefSeq" id="WP_152118943.1">
    <property type="nucleotide sequence ID" value="NZ_QJOW01000001.1"/>
</dbReference>
<gene>
    <name evidence="1" type="ORF">DM867_06320</name>
    <name evidence="2" type="ORF">DMP03_01355</name>
</gene>
<dbReference type="EMBL" id="QJOW01000001">
    <property type="protein sequence ID" value="KAB7518041.1"/>
    <property type="molecule type" value="Genomic_DNA"/>
</dbReference>
<reference evidence="3 4" key="1">
    <citation type="submission" date="2019-10" db="EMBL/GenBank/DDBJ databases">
        <title>Unraveling microbial dark matter from salterns through culturing: the case of the genus Halosegnis.</title>
        <authorList>
            <person name="Duran-Viseras A."/>
            <person name="Andrei A.-S."/>
            <person name="Vera-Gargallo B."/>
            <person name="Ghai R."/>
            <person name="Sanchez-Porro C."/>
            <person name="Ventosa A."/>
        </authorList>
    </citation>
    <scope>NUCLEOTIDE SEQUENCE [LARGE SCALE GENOMIC DNA]</scope>
    <source>
        <strain evidence="2 3">F17-44</strain>
        <strain evidence="1 4">F18-79</strain>
    </source>
</reference>